<accession>A0A368JU41</accession>
<dbReference type="Proteomes" id="UP000253383">
    <property type="component" value="Unassembled WGS sequence"/>
</dbReference>
<feature type="chain" id="PRO_5016595029" description="HEAT repeat domain-containing protein" evidence="1">
    <location>
        <begin position="25"/>
        <end position="312"/>
    </location>
</feature>
<dbReference type="InterPro" id="IPR011989">
    <property type="entry name" value="ARM-like"/>
</dbReference>
<evidence type="ECO:0000256" key="1">
    <source>
        <dbReference type="SAM" id="SignalP"/>
    </source>
</evidence>
<dbReference type="SUPFAM" id="SSF48371">
    <property type="entry name" value="ARM repeat"/>
    <property type="match status" value="1"/>
</dbReference>
<protein>
    <recommendedName>
        <fullName evidence="4">HEAT repeat domain-containing protein</fullName>
    </recommendedName>
</protein>
<feature type="signal peptide" evidence="1">
    <location>
        <begin position="1"/>
        <end position="24"/>
    </location>
</feature>
<reference evidence="2 3" key="1">
    <citation type="submission" date="2018-07" db="EMBL/GenBank/DDBJ databases">
        <title>Genome analysis of Larkinella rosea.</title>
        <authorList>
            <person name="Zhou Z."/>
            <person name="Wang G."/>
        </authorList>
    </citation>
    <scope>NUCLEOTIDE SEQUENCE [LARGE SCALE GENOMIC DNA]</scope>
    <source>
        <strain evidence="3">zzj9</strain>
    </source>
</reference>
<dbReference type="EMBL" id="QOWE01000002">
    <property type="protein sequence ID" value="RCR71190.1"/>
    <property type="molecule type" value="Genomic_DNA"/>
</dbReference>
<dbReference type="AlphaFoldDB" id="A0A368JU41"/>
<dbReference type="RefSeq" id="WP_114404420.1">
    <property type="nucleotide sequence ID" value="NZ_QOWE01000002.1"/>
</dbReference>
<evidence type="ECO:0008006" key="4">
    <source>
        <dbReference type="Google" id="ProtNLM"/>
    </source>
</evidence>
<organism evidence="2 3">
    <name type="scientific">Larkinella punicea</name>
    <dbReference type="NCBI Taxonomy" id="2315727"/>
    <lineage>
        <taxon>Bacteria</taxon>
        <taxon>Pseudomonadati</taxon>
        <taxon>Bacteroidota</taxon>
        <taxon>Cytophagia</taxon>
        <taxon>Cytophagales</taxon>
        <taxon>Spirosomataceae</taxon>
        <taxon>Larkinella</taxon>
    </lineage>
</organism>
<keyword evidence="1" id="KW-0732">Signal</keyword>
<keyword evidence="3" id="KW-1185">Reference proteome</keyword>
<name>A0A368JU41_9BACT</name>
<evidence type="ECO:0000313" key="3">
    <source>
        <dbReference type="Proteomes" id="UP000253383"/>
    </source>
</evidence>
<evidence type="ECO:0000313" key="2">
    <source>
        <dbReference type="EMBL" id="RCR71190.1"/>
    </source>
</evidence>
<dbReference type="InterPro" id="IPR016024">
    <property type="entry name" value="ARM-type_fold"/>
</dbReference>
<gene>
    <name evidence="2" type="ORF">DUE52_02770</name>
</gene>
<dbReference type="OrthoDB" id="1418210at2"/>
<comment type="caution">
    <text evidence="2">The sequence shown here is derived from an EMBL/GenBank/DDBJ whole genome shotgun (WGS) entry which is preliminary data.</text>
</comment>
<dbReference type="Gene3D" id="1.25.10.10">
    <property type="entry name" value="Leucine-rich Repeat Variant"/>
    <property type="match status" value="1"/>
</dbReference>
<proteinExistence type="predicted"/>
<sequence>MKQIQTLLFFFLFMIDFASTPVSAQSTSDALRNQCLQELRTVLKTEQEWIKVHAAEYLLWIGEPAGVQEVYLEELRQFEKKSPYRIGIWRVLAQASTTPAEKKKWTDQIAAAFADPNGTDRIHAAETLAKLGISPTTVDPEATRKALAGDNRALSLYTLWGATLSDAKSAPANRQKFLDLALARSEETAPRKLGAFIIRRLGGLTTAEWNRLAEAALSEPVSSGLQLNLVHAALVTASPKARQSEPYRLLRIKMLAAKASPALGDQLELATALSEKGIAADLPVLVPMLKHENADVRAGAAYAILKITAKKE</sequence>